<evidence type="ECO:0000256" key="5">
    <source>
        <dbReference type="ARBA" id="ARBA00022842"/>
    </source>
</evidence>
<dbReference type="Proteomes" id="UP000186400">
    <property type="component" value="Unassembled WGS sequence"/>
</dbReference>
<evidence type="ECO:0000313" key="8">
    <source>
        <dbReference type="Proteomes" id="UP000186400"/>
    </source>
</evidence>
<dbReference type="STRING" id="159291.SAMN05920897_10280"/>
<dbReference type="Pfam" id="PF00348">
    <property type="entry name" value="polyprenyl_synt"/>
    <property type="match status" value="1"/>
</dbReference>
<dbReference type="InterPro" id="IPR000092">
    <property type="entry name" value="Polyprenyl_synt"/>
</dbReference>
<reference evidence="7 8" key="1">
    <citation type="submission" date="2017-01" db="EMBL/GenBank/DDBJ databases">
        <authorList>
            <person name="Mah S.A."/>
            <person name="Swanson W.J."/>
            <person name="Moy G.W."/>
            <person name="Vacquier V.D."/>
        </authorList>
    </citation>
    <scope>NUCLEOTIDE SEQUENCE [LARGE SCALE GENOMIC DNA]</scope>
    <source>
        <strain evidence="7 8">ASpG1</strain>
    </source>
</reference>
<sequence length="359" mass="40143">MNQLLGDHVASIGSALESYFDTQAGQILTFHPWGEDLRCRLRDFTLRGKLLRGALVPFTFRLFSREDPLPSACLQAGVAMELLQAFLLIHDDIMDQDKTRRGAPAVHAQYEEHLFGKRPEVLSTEGEHYGVAQGICAGDVAAFLAMQIISGLEVIPETRVELVSMISREIVAVGLAQMQDVHHGAVSQAEPEKILEVYTGKTGRYTFSLPMMIGARLAGQPDRVVQLLQRFGESQGRIFQIRDDQLGIFGDSQLIGKPLGSDIRENKKTLFREELFRRLPQDHPLRDYFGSDQIGPEEVEKVRQALHEEGVMDVVEEQVARDREESLEIVERLSLSAGFSAEGREALEGLVSYNLGRTR</sequence>
<dbReference type="AlphaFoldDB" id="A0A1N6P1N6"/>
<dbReference type="PANTHER" id="PTHR12001:SF85">
    <property type="entry name" value="SHORT CHAIN ISOPRENYL DIPHOSPHATE SYNTHASE"/>
    <property type="match status" value="1"/>
</dbReference>
<dbReference type="InterPro" id="IPR008949">
    <property type="entry name" value="Isoprenoid_synthase_dom_sf"/>
</dbReference>
<evidence type="ECO:0000313" key="7">
    <source>
        <dbReference type="EMBL" id="SIP98167.1"/>
    </source>
</evidence>
<evidence type="ECO:0000256" key="1">
    <source>
        <dbReference type="ARBA" id="ARBA00001946"/>
    </source>
</evidence>
<organism evidence="7 8">
    <name type="scientific">Alkalispirochaeta americana</name>
    <dbReference type="NCBI Taxonomy" id="159291"/>
    <lineage>
        <taxon>Bacteria</taxon>
        <taxon>Pseudomonadati</taxon>
        <taxon>Spirochaetota</taxon>
        <taxon>Spirochaetia</taxon>
        <taxon>Spirochaetales</taxon>
        <taxon>Spirochaetaceae</taxon>
        <taxon>Alkalispirochaeta</taxon>
    </lineage>
</organism>
<dbReference type="GO" id="GO:0008299">
    <property type="term" value="P:isoprenoid biosynthetic process"/>
    <property type="evidence" value="ECO:0007669"/>
    <property type="project" value="InterPro"/>
</dbReference>
<dbReference type="SUPFAM" id="SSF48576">
    <property type="entry name" value="Terpenoid synthases"/>
    <property type="match status" value="1"/>
</dbReference>
<dbReference type="EMBL" id="FTMS01000002">
    <property type="protein sequence ID" value="SIP98167.1"/>
    <property type="molecule type" value="Genomic_DNA"/>
</dbReference>
<evidence type="ECO:0000256" key="6">
    <source>
        <dbReference type="RuleBase" id="RU004466"/>
    </source>
</evidence>
<protein>
    <submittedName>
        <fullName evidence="7">Geranylgeranyl diphosphate synthase, type I</fullName>
    </submittedName>
</protein>
<proteinExistence type="inferred from homology"/>
<comment type="cofactor">
    <cofactor evidence="1">
        <name>Mg(2+)</name>
        <dbReference type="ChEBI" id="CHEBI:18420"/>
    </cofactor>
</comment>
<dbReference type="GO" id="GO:0046872">
    <property type="term" value="F:metal ion binding"/>
    <property type="evidence" value="ECO:0007669"/>
    <property type="project" value="UniProtKB-KW"/>
</dbReference>
<comment type="similarity">
    <text evidence="2 6">Belongs to the FPP/GGPP synthase family.</text>
</comment>
<dbReference type="SFLD" id="SFLDS00005">
    <property type="entry name" value="Isoprenoid_Synthase_Type_I"/>
    <property type="match status" value="1"/>
</dbReference>
<dbReference type="CDD" id="cd00685">
    <property type="entry name" value="Trans_IPPS_HT"/>
    <property type="match status" value="1"/>
</dbReference>
<keyword evidence="3 6" id="KW-0808">Transferase</keyword>
<keyword evidence="8" id="KW-1185">Reference proteome</keyword>
<dbReference type="InterPro" id="IPR033749">
    <property type="entry name" value="Polyprenyl_synt_CS"/>
</dbReference>
<evidence type="ECO:0000256" key="2">
    <source>
        <dbReference type="ARBA" id="ARBA00006706"/>
    </source>
</evidence>
<dbReference type="PANTHER" id="PTHR12001">
    <property type="entry name" value="GERANYLGERANYL PYROPHOSPHATE SYNTHASE"/>
    <property type="match status" value="1"/>
</dbReference>
<keyword evidence="4" id="KW-0479">Metal-binding</keyword>
<dbReference type="PROSITE" id="PS00723">
    <property type="entry name" value="POLYPRENYL_SYNTHASE_1"/>
    <property type="match status" value="1"/>
</dbReference>
<dbReference type="RefSeq" id="WP_076487632.1">
    <property type="nucleotide sequence ID" value="NZ_FTMS01000002.1"/>
</dbReference>
<dbReference type="Gene3D" id="1.10.600.10">
    <property type="entry name" value="Farnesyl Diphosphate Synthase"/>
    <property type="match status" value="1"/>
</dbReference>
<dbReference type="OrthoDB" id="9805316at2"/>
<dbReference type="GO" id="GO:0004659">
    <property type="term" value="F:prenyltransferase activity"/>
    <property type="evidence" value="ECO:0007669"/>
    <property type="project" value="InterPro"/>
</dbReference>
<evidence type="ECO:0000256" key="3">
    <source>
        <dbReference type="ARBA" id="ARBA00022679"/>
    </source>
</evidence>
<keyword evidence="5" id="KW-0460">Magnesium</keyword>
<name>A0A1N6P1N6_9SPIO</name>
<accession>A0A1N6P1N6</accession>
<gene>
    <name evidence="7" type="ORF">SAMN05920897_10280</name>
</gene>
<evidence type="ECO:0000256" key="4">
    <source>
        <dbReference type="ARBA" id="ARBA00022723"/>
    </source>
</evidence>